<comment type="caution">
    <text evidence="1">The sequence shown here is derived from an EMBL/GenBank/DDBJ whole genome shotgun (WGS) entry which is preliminary data.</text>
</comment>
<dbReference type="EMBL" id="CM023480">
    <property type="protein sequence ID" value="KAH7970353.1"/>
    <property type="molecule type" value="Genomic_DNA"/>
</dbReference>
<evidence type="ECO:0000313" key="2">
    <source>
        <dbReference type="Proteomes" id="UP000821865"/>
    </source>
</evidence>
<gene>
    <name evidence="1" type="ORF">HPB49_004413</name>
</gene>
<keyword evidence="2" id="KW-1185">Reference proteome</keyword>
<dbReference type="Proteomes" id="UP000821865">
    <property type="component" value="Chromosome 11"/>
</dbReference>
<protein>
    <submittedName>
        <fullName evidence="1">Uncharacterized protein</fullName>
    </submittedName>
</protein>
<reference evidence="1" key="1">
    <citation type="submission" date="2020-05" db="EMBL/GenBank/DDBJ databases">
        <title>Large-scale comparative analyses of tick genomes elucidate their genetic diversity and vector capacities.</title>
        <authorList>
            <person name="Jia N."/>
            <person name="Wang J."/>
            <person name="Shi W."/>
            <person name="Du L."/>
            <person name="Sun Y."/>
            <person name="Zhan W."/>
            <person name="Jiang J."/>
            <person name="Wang Q."/>
            <person name="Zhang B."/>
            <person name="Ji P."/>
            <person name="Sakyi L.B."/>
            <person name="Cui X."/>
            <person name="Yuan T."/>
            <person name="Jiang B."/>
            <person name="Yang W."/>
            <person name="Lam T.T.-Y."/>
            <person name="Chang Q."/>
            <person name="Ding S."/>
            <person name="Wang X."/>
            <person name="Zhu J."/>
            <person name="Ruan X."/>
            <person name="Zhao L."/>
            <person name="Wei J."/>
            <person name="Que T."/>
            <person name="Du C."/>
            <person name="Cheng J."/>
            <person name="Dai P."/>
            <person name="Han X."/>
            <person name="Huang E."/>
            <person name="Gao Y."/>
            <person name="Liu J."/>
            <person name="Shao H."/>
            <person name="Ye R."/>
            <person name="Li L."/>
            <person name="Wei W."/>
            <person name="Wang X."/>
            <person name="Wang C."/>
            <person name="Yang T."/>
            <person name="Huo Q."/>
            <person name="Li W."/>
            <person name="Guo W."/>
            <person name="Chen H."/>
            <person name="Zhou L."/>
            <person name="Ni X."/>
            <person name="Tian J."/>
            <person name="Zhou Y."/>
            <person name="Sheng Y."/>
            <person name="Liu T."/>
            <person name="Pan Y."/>
            <person name="Xia L."/>
            <person name="Li J."/>
            <person name="Zhao F."/>
            <person name="Cao W."/>
        </authorList>
    </citation>
    <scope>NUCLEOTIDE SEQUENCE</scope>
    <source>
        <strain evidence="1">Dsil-2018</strain>
    </source>
</reference>
<name>A0ACB8DI06_DERSI</name>
<organism evidence="1 2">
    <name type="scientific">Dermacentor silvarum</name>
    <name type="common">Tick</name>
    <dbReference type="NCBI Taxonomy" id="543639"/>
    <lineage>
        <taxon>Eukaryota</taxon>
        <taxon>Metazoa</taxon>
        <taxon>Ecdysozoa</taxon>
        <taxon>Arthropoda</taxon>
        <taxon>Chelicerata</taxon>
        <taxon>Arachnida</taxon>
        <taxon>Acari</taxon>
        <taxon>Parasitiformes</taxon>
        <taxon>Ixodida</taxon>
        <taxon>Ixodoidea</taxon>
        <taxon>Ixodidae</taxon>
        <taxon>Rhipicephalinae</taxon>
        <taxon>Dermacentor</taxon>
    </lineage>
</organism>
<evidence type="ECO:0000313" key="1">
    <source>
        <dbReference type="EMBL" id="KAH7970353.1"/>
    </source>
</evidence>
<proteinExistence type="predicted"/>
<sequence>MKVRDCLVPGPMSKDFWPSNSPDLNPLDFSFLSVLEEKVSATSRQSLDSLTSALSKAWDELD</sequence>
<accession>A0ACB8DI06</accession>